<feature type="signal peptide" evidence="1">
    <location>
        <begin position="1"/>
        <end position="17"/>
    </location>
</feature>
<organism evidence="2 3">
    <name type="scientific">Glarea lozoyensis (strain ATCC 74030 / MF5533)</name>
    <dbReference type="NCBI Taxonomy" id="1104152"/>
    <lineage>
        <taxon>Eukaryota</taxon>
        <taxon>Fungi</taxon>
        <taxon>Dikarya</taxon>
        <taxon>Ascomycota</taxon>
        <taxon>Pezizomycotina</taxon>
        <taxon>Leotiomycetes</taxon>
        <taxon>Helotiales</taxon>
        <taxon>Helotiaceae</taxon>
        <taxon>Glarea</taxon>
    </lineage>
</organism>
<protein>
    <submittedName>
        <fullName evidence="2">Uncharacterized protein</fullName>
    </submittedName>
</protein>
<sequence length="172" mass="18283">MKLPITIILGLTASVSAIDVGLRSRSNCDSRGGGWLCTNLNPNSCCGISSGHVASIIFYAIPTEWSLELRGHDGGNCNRLSTVDGIFGGTERCLNAGWYTGASYVFRSKRRTAQESACTSSVAPDVLFLADGQKYNIVNMDHGLIEELAGFATNGSSVEDIPAVFKPFEIAA</sequence>
<dbReference type="AlphaFoldDB" id="H0ELD8"/>
<dbReference type="EMBL" id="AGUE01000076">
    <property type="protein sequence ID" value="EHL00657.1"/>
    <property type="molecule type" value="Genomic_DNA"/>
</dbReference>
<dbReference type="InParanoid" id="H0ELD8"/>
<evidence type="ECO:0000313" key="3">
    <source>
        <dbReference type="Proteomes" id="UP000005446"/>
    </source>
</evidence>
<dbReference type="HOGENOM" id="CLU_091421_1_0_1"/>
<name>H0ELD8_GLAL7</name>
<keyword evidence="3" id="KW-1185">Reference proteome</keyword>
<evidence type="ECO:0000313" key="2">
    <source>
        <dbReference type="EMBL" id="EHL00657.1"/>
    </source>
</evidence>
<reference evidence="2 3" key="1">
    <citation type="journal article" date="2012" name="Eukaryot. Cell">
        <title>Genome sequence of the fungus Glarea lozoyensis: the first genome sequence of a species from the Helotiaceae family.</title>
        <authorList>
            <person name="Youssar L."/>
            <person name="Gruening B.A."/>
            <person name="Erxleben A."/>
            <person name="Guenther S."/>
            <person name="Huettel W."/>
        </authorList>
    </citation>
    <scope>NUCLEOTIDE SEQUENCE [LARGE SCALE GENOMIC DNA]</scope>
    <source>
        <strain evidence="3">ATCC 74030 / MF5533</strain>
    </source>
</reference>
<dbReference type="Proteomes" id="UP000005446">
    <property type="component" value="Unassembled WGS sequence"/>
</dbReference>
<gene>
    <name evidence="2" type="ORF">M7I_3401</name>
</gene>
<proteinExistence type="predicted"/>
<comment type="caution">
    <text evidence="2">The sequence shown here is derived from an EMBL/GenBank/DDBJ whole genome shotgun (WGS) entry which is preliminary data.</text>
</comment>
<keyword evidence="1" id="KW-0732">Signal</keyword>
<accession>H0ELD8</accession>
<dbReference type="OrthoDB" id="5383526at2759"/>
<evidence type="ECO:0000256" key="1">
    <source>
        <dbReference type="SAM" id="SignalP"/>
    </source>
</evidence>
<feature type="chain" id="PRO_5003532554" evidence="1">
    <location>
        <begin position="18"/>
        <end position="172"/>
    </location>
</feature>